<comment type="caution">
    <text evidence="1">The sequence shown here is derived from an EMBL/GenBank/DDBJ whole genome shotgun (WGS) entry which is preliminary data.</text>
</comment>
<evidence type="ECO:0000313" key="1">
    <source>
        <dbReference type="EMBL" id="MDO1444910.1"/>
    </source>
</evidence>
<accession>A0ABT8R2P1</accession>
<evidence type="ECO:0008006" key="3">
    <source>
        <dbReference type="Google" id="ProtNLM"/>
    </source>
</evidence>
<dbReference type="InterPro" id="IPR023393">
    <property type="entry name" value="START-like_dom_sf"/>
</dbReference>
<protein>
    <recommendedName>
        <fullName evidence="3">Ligand-binding SRPBCC domain-containing protein</fullName>
    </recommendedName>
</protein>
<dbReference type="Proteomes" id="UP001168528">
    <property type="component" value="Unassembled WGS sequence"/>
</dbReference>
<dbReference type="EMBL" id="JAUKPO010000001">
    <property type="protein sequence ID" value="MDO1444910.1"/>
    <property type="molecule type" value="Genomic_DNA"/>
</dbReference>
<dbReference type="RefSeq" id="WP_302035711.1">
    <property type="nucleotide sequence ID" value="NZ_JAUKPO010000001.1"/>
</dbReference>
<organism evidence="1 2">
    <name type="scientific">Rhodocytophaga aerolata</name>
    <dbReference type="NCBI Taxonomy" id="455078"/>
    <lineage>
        <taxon>Bacteria</taxon>
        <taxon>Pseudomonadati</taxon>
        <taxon>Bacteroidota</taxon>
        <taxon>Cytophagia</taxon>
        <taxon>Cytophagales</taxon>
        <taxon>Rhodocytophagaceae</taxon>
        <taxon>Rhodocytophaga</taxon>
    </lineage>
</organism>
<evidence type="ECO:0000313" key="2">
    <source>
        <dbReference type="Proteomes" id="UP001168528"/>
    </source>
</evidence>
<gene>
    <name evidence="1" type="ORF">Q0590_01540</name>
</gene>
<name>A0ABT8R2P1_9BACT</name>
<keyword evidence="2" id="KW-1185">Reference proteome</keyword>
<dbReference type="SUPFAM" id="SSF55961">
    <property type="entry name" value="Bet v1-like"/>
    <property type="match status" value="1"/>
</dbReference>
<sequence>MRIRLTTLVTQNYQQVAANFDEKLFKALNPPFPPVKLLRFDGSRKGDEVHLELNFLLFKQVWKSLIIEDSVQEDEIYFIDKGIQLPFFLRYWQHTHRILKRGENTAIVDDIQFKTPFILVDYLMYPVLYGQFFYRKPVYKKYFRRKQ</sequence>
<dbReference type="Gene3D" id="3.30.530.20">
    <property type="match status" value="1"/>
</dbReference>
<reference evidence="1" key="1">
    <citation type="submission" date="2023-07" db="EMBL/GenBank/DDBJ databases">
        <title>The genome sequence of Rhodocytophaga aerolata KACC 12507.</title>
        <authorList>
            <person name="Zhang X."/>
        </authorList>
    </citation>
    <scope>NUCLEOTIDE SEQUENCE</scope>
    <source>
        <strain evidence="1">KACC 12507</strain>
    </source>
</reference>
<proteinExistence type="predicted"/>